<feature type="transmembrane region" description="Helical" evidence="7">
    <location>
        <begin position="243"/>
        <end position="259"/>
    </location>
</feature>
<dbReference type="Proteomes" id="UP000671845">
    <property type="component" value="Chromosome"/>
</dbReference>
<comment type="function">
    <text evidence="7">Part of the tripartite ATP-independent periplasmic (TRAP) transport system.</text>
</comment>
<keyword evidence="5 7" id="KW-1133">Transmembrane helix</keyword>
<keyword evidence="6 7" id="KW-0472">Membrane</keyword>
<evidence type="ECO:0000256" key="3">
    <source>
        <dbReference type="ARBA" id="ARBA00022519"/>
    </source>
</evidence>
<evidence type="ECO:0000256" key="5">
    <source>
        <dbReference type="ARBA" id="ARBA00022989"/>
    </source>
</evidence>
<feature type="transmembrane region" description="Helical" evidence="7">
    <location>
        <begin position="395"/>
        <end position="417"/>
    </location>
</feature>
<comment type="subunit">
    <text evidence="7">The complex comprises the extracytoplasmic solute receptor protein and the two transmembrane proteins.</text>
</comment>
<dbReference type="EMBL" id="CP053383">
    <property type="protein sequence ID" value="QTP57471.1"/>
    <property type="molecule type" value="Genomic_DNA"/>
</dbReference>
<dbReference type="InterPro" id="IPR010656">
    <property type="entry name" value="DctM"/>
</dbReference>
<evidence type="ECO:0000256" key="6">
    <source>
        <dbReference type="ARBA" id="ARBA00023136"/>
    </source>
</evidence>
<evidence type="ECO:0000313" key="10">
    <source>
        <dbReference type="Proteomes" id="UP000671845"/>
    </source>
</evidence>
<feature type="transmembrane region" description="Helical" evidence="7">
    <location>
        <begin position="271"/>
        <end position="291"/>
    </location>
</feature>
<feature type="transmembrane region" description="Helical" evidence="7">
    <location>
        <begin position="47"/>
        <end position="68"/>
    </location>
</feature>
<feature type="domain" description="TRAP C4-dicarboxylate transport system permease DctM subunit" evidence="8">
    <location>
        <begin position="8"/>
        <end position="419"/>
    </location>
</feature>
<evidence type="ECO:0000259" key="8">
    <source>
        <dbReference type="Pfam" id="PF06808"/>
    </source>
</evidence>
<protein>
    <recommendedName>
        <fullName evidence="7">TRAP transporter large permease protein</fullName>
    </recommendedName>
</protein>
<keyword evidence="10" id="KW-1185">Reference proteome</keyword>
<dbReference type="InterPro" id="IPR004681">
    <property type="entry name" value="TRAP_DctM"/>
</dbReference>
<feature type="transmembrane region" description="Helical" evidence="7">
    <location>
        <begin position="360"/>
        <end position="383"/>
    </location>
</feature>
<keyword evidence="4 7" id="KW-0812">Transmembrane</keyword>
<feature type="transmembrane region" description="Helical" evidence="7">
    <location>
        <begin position="6"/>
        <end position="35"/>
    </location>
</feature>
<dbReference type="NCBIfam" id="TIGR00786">
    <property type="entry name" value="dctM"/>
    <property type="match status" value="1"/>
</dbReference>
<comment type="subcellular location">
    <subcellularLocation>
        <location evidence="1 7">Cell inner membrane</location>
        <topology evidence="1 7">Multi-pass membrane protein</topology>
    </subcellularLocation>
</comment>
<evidence type="ECO:0000256" key="1">
    <source>
        <dbReference type="ARBA" id="ARBA00004429"/>
    </source>
</evidence>
<keyword evidence="7" id="KW-0813">Transport</keyword>
<feature type="transmembrane region" description="Helical" evidence="7">
    <location>
        <begin position="217"/>
        <end position="237"/>
    </location>
</feature>
<feature type="transmembrane region" description="Helical" evidence="7">
    <location>
        <begin position="134"/>
        <end position="161"/>
    </location>
</feature>
<name>A0ABX7WAR3_9GAMM</name>
<evidence type="ECO:0000256" key="7">
    <source>
        <dbReference type="RuleBase" id="RU369079"/>
    </source>
</evidence>
<feature type="transmembrane region" description="Helical" evidence="7">
    <location>
        <begin position="311"/>
        <end position="329"/>
    </location>
</feature>
<reference evidence="9 10" key="1">
    <citation type="journal article" date="2021" name="Front. Microbiol.">
        <title>Aerobic Denitrification and Heterotrophic Sulfur Oxidation in the Genus Halomonas Revealed by Six Novel Species Characterizations and Genome-Based Analysis.</title>
        <authorList>
            <person name="Wang L."/>
            <person name="Shao Z."/>
        </authorList>
    </citation>
    <scope>NUCLEOTIDE SEQUENCE [LARGE SCALE GENOMIC DNA]</scope>
    <source>
        <strain evidence="9 10">MCCC 1A13718</strain>
    </source>
</reference>
<accession>A0ABX7WAR3</accession>
<keyword evidence="3 7" id="KW-0997">Cell inner membrane</keyword>
<organism evidence="9 10">
    <name type="scientific">Halomonas sulfidivorans</name>
    <dbReference type="NCBI Taxonomy" id="2733488"/>
    <lineage>
        <taxon>Bacteria</taxon>
        <taxon>Pseudomonadati</taxon>
        <taxon>Pseudomonadota</taxon>
        <taxon>Gammaproteobacteria</taxon>
        <taxon>Oceanospirillales</taxon>
        <taxon>Halomonadaceae</taxon>
        <taxon>Halomonas</taxon>
    </lineage>
</organism>
<dbReference type="RefSeq" id="WP_209475570.1">
    <property type="nucleotide sequence ID" value="NZ_CP053383.1"/>
</dbReference>
<proteinExistence type="inferred from homology"/>
<feature type="transmembrane region" description="Helical" evidence="7">
    <location>
        <begin position="96"/>
        <end position="122"/>
    </location>
</feature>
<evidence type="ECO:0000313" key="9">
    <source>
        <dbReference type="EMBL" id="QTP57471.1"/>
    </source>
</evidence>
<comment type="similarity">
    <text evidence="7">Belongs to the TRAP transporter large permease family.</text>
</comment>
<dbReference type="PANTHER" id="PTHR33362">
    <property type="entry name" value="SIALIC ACID TRAP TRANSPORTER PERMEASE PROTEIN SIAT-RELATED"/>
    <property type="match status" value="1"/>
</dbReference>
<gene>
    <name evidence="9" type="ORF">HNO53_01260</name>
</gene>
<keyword evidence="2" id="KW-1003">Cell membrane</keyword>
<evidence type="ECO:0000256" key="4">
    <source>
        <dbReference type="ARBA" id="ARBA00022692"/>
    </source>
</evidence>
<dbReference type="PANTHER" id="PTHR33362:SF2">
    <property type="entry name" value="TRAP TRANSPORTER LARGE PERMEASE PROTEIN"/>
    <property type="match status" value="1"/>
</dbReference>
<dbReference type="Pfam" id="PF06808">
    <property type="entry name" value="DctM"/>
    <property type="match status" value="1"/>
</dbReference>
<dbReference type="PIRSF" id="PIRSF006066">
    <property type="entry name" value="HI0050"/>
    <property type="match status" value="1"/>
</dbReference>
<sequence>MGALLAIGAVIVLMVIGVPVVFSFAAMTLVLALAYDVNISSLMTTGFWSINSIILLALPLFIMTGYLMQSGGIAARLIRFVEAIVGSSRSGMGTSMVMACGVFGAISGTASAAVASIGTIMIDPMEKHGYSRPYSTALVGISSLLGLLIPPSITMILYAVVTRQSVAAVFLATIGPGILLIIFLCVINAIKMRNNPAYSPEPITLSKRFRNIGSTGWKALPALMLPVIILGGIYGGIFTPTEAAAIAVVYAIPVGLFVYRDLDLKALAQSFIHAATTTGVIMIILLFSFVASRIFTFERVPQQLTELLLELFQNKLLILLMVNVFLILMGMIMDDVSVVAILSPLLLPVMESIGVHPVHFAAIVGTSVVIGCNSPPMAPILFMSCRIGRVGMSQVIRPAFSFMLLAALPVMLITTYWPALSLFLPKLFGYVS</sequence>
<evidence type="ECO:0000256" key="2">
    <source>
        <dbReference type="ARBA" id="ARBA00022475"/>
    </source>
</evidence>
<feature type="transmembrane region" description="Helical" evidence="7">
    <location>
        <begin position="167"/>
        <end position="190"/>
    </location>
</feature>